<dbReference type="Pfam" id="PF12833">
    <property type="entry name" value="HTH_18"/>
    <property type="match status" value="1"/>
</dbReference>
<organism evidence="5 6">
    <name type="scientific">Wenxinia saemankumensis</name>
    <dbReference type="NCBI Taxonomy" id="1447782"/>
    <lineage>
        <taxon>Bacteria</taxon>
        <taxon>Pseudomonadati</taxon>
        <taxon>Pseudomonadota</taxon>
        <taxon>Alphaproteobacteria</taxon>
        <taxon>Rhodobacterales</taxon>
        <taxon>Roseobacteraceae</taxon>
        <taxon>Wenxinia</taxon>
    </lineage>
</organism>
<evidence type="ECO:0000256" key="1">
    <source>
        <dbReference type="ARBA" id="ARBA00023015"/>
    </source>
</evidence>
<dbReference type="SMART" id="SM00342">
    <property type="entry name" value="HTH_ARAC"/>
    <property type="match status" value="1"/>
</dbReference>
<gene>
    <name evidence="5" type="ORF">SAMN05444417_0781</name>
</gene>
<keyword evidence="1" id="KW-0805">Transcription regulation</keyword>
<dbReference type="Gene3D" id="1.10.10.60">
    <property type="entry name" value="Homeodomain-like"/>
    <property type="match status" value="2"/>
</dbReference>
<evidence type="ECO:0000313" key="5">
    <source>
        <dbReference type="EMBL" id="SHI43791.1"/>
    </source>
</evidence>
<accession>A0A1M6B4Y6</accession>
<dbReference type="RefSeq" id="WP_073326467.1">
    <property type="nucleotide sequence ID" value="NZ_FQYO01000001.1"/>
</dbReference>
<protein>
    <submittedName>
        <fullName evidence="5">Transcriptional regulator, AraC family</fullName>
    </submittedName>
</protein>
<dbReference type="GO" id="GO:0043565">
    <property type="term" value="F:sequence-specific DNA binding"/>
    <property type="evidence" value="ECO:0007669"/>
    <property type="project" value="InterPro"/>
</dbReference>
<name>A0A1M6B4Y6_9RHOB</name>
<dbReference type="Gene3D" id="2.60.120.10">
    <property type="entry name" value="Jelly Rolls"/>
    <property type="match status" value="1"/>
</dbReference>
<dbReference type="SUPFAM" id="SSF51215">
    <property type="entry name" value="Regulatory protein AraC"/>
    <property type="match status" value="1"/>
</dbReference>
<dbReference type="InterPro" id="IPR003313">
    <property type="entry name" value="AraC-bd"/>
</dbReference>
<evidence type="ECO:0000256" key="2">
    <source>
        <dbReference type="ARBA" id="ARBA00023125"/>
    </source>
</evidence>
<dbReference type="AlphaFoldDB" id="A0A1M6B4Y6"/>
<dbReference type="InterPro" id="IPR018060">
    <property type="entry name" value="HTH_AraC"/>
</dbReference>
<dbReference type="InterPro" id="IPR050204">
    <property type="entry name" value="AraC_XylS_family_regulators"/>
</dbReference>
<dbReference type="Pfam" id="PF02311">
    <property type="entry name" value="AraC_binding"/>
    <property type="match status" value="1"/>
</dbReference>
<keyword evidence="6" id="KW-1185">Reference proteome</keyword>
<keyword evidence="3" id="KW-0804">Transcription</keyword>
<reference evidence="5 6" key="1">
    <citation type="submission" date="2016-11" db="EMBL/GenBank/DDBJ databases">
        <authorList>
            <person name="Jaros S."/>
            <person name="Januszkiewicz K."/>
            <person name="Wedrychowicz H."/>
        </authorList>
    </citation>
    <scope>NUCLEOTIDE SEQUENCE [LARGE SCALE GENOMIC DNA]</scope>
    <source>
        <strain evidence="5 6">DSM 100565</strain>
    </source>
</reference>
<dbReference type="Proteomes" id="UP000184292">
    <property type="component" value="Unassembled WGS sequence"/>
</dbReference>
<proteinExistence type="predicted"/>
<dbReference type="SUPFAM" id="SSF46689">
    <property type="entry name" value="Homeodomain-like"/>
    <property type="match status" value="2"/>
</dbReference>
<dbReference type="PROSITE" id="PS01124">
    <property type="entry name" value="HTH_ARAC_FAMILY_2"/>
    <property type="match status" value="1"/>
</dbReference>
<dbReference type="InterPro" id="IPR009057">
    <property type="entry name" value="Homeodomain-like_sf"/>
</dbReference>
<evidence type="ECO:0000256" key="3">
    <source>
        <dbReference type="ARBA" id="ARBA00023163"/>
    </source>
</evidence>
<dbReference type="STRING" id="1447782.SAMN05444417_0781"/>
<dbReference type="EMBL" id="FQYO01000001">
    <property type="protein sequence ID" value="SHI43791.1"/>
    <property type="molecule type" value="Genomic_DNA"/>
</dbReference>
<dbReference type="InterPro" id="IPR014710">
    <property type="entry name" value="RmlC-like_jellyroll"/>
</dbReference>
<feature type="domain" description="HTH araC/xylS-type" evidence="4">
    <location>
        <begin position="191"/>
        <end position="289"/>
    </location>
</feature>
<sequence>MPDLRDYFVYLPRTPLCEALGCTALSTGHTRIAPGSPYPPARHPDDHHFVWEKGRTLQAYQFALISEGTGQLSAAPDPARVHPIGPGDVILLYPGIWHRFAPNPATGWVEHWMEVTGPAFDAIMARGLLPVDRPVWSGGAPAEAIFRQIHALALDDSYANQLRLSTLGLQLLALLLQDLKRPTLGEERLVERARRLLGEHSQRLSSLEELSEGLGVSYPTLRRLFLRQTGMSMKQYQTEVRIRRACELLRSSDRSIKEIAGHLGYNSAYHFSARFRHATGLPPTDWRTRNRAQSNNGI</sequence>
<evidence type="ECO:0000259" key="4">
    <source>
        <dbReference type="PROSITE" id="PS01124"/>
    </source>
</evidence>
<dbReference type="GO" id="GO:0003700">
    <property type="term" value="F:DNA-binding transcription factor activity"/>
    <property type="evidence" value="ECO:0007669"/>
    <property type="project" value="InterPro"/>
</dbReference>
<evidence type="ECO:0000313" key="6">
    <source>
        <dbReference type="Proteomes" id="UP000184292"/>
    </source>
</evidence>
<dbReference type="InterPro" id="IPR037923">
    <property type="entry name" value="HTH-like"/>
</dbReference>
<keyword evidence="2" id="KW-0238">DNA-binding</keyword>
<dbReference type="PANTHER" id="PTHR46796">
    <property type="entry name" value="HTH-TYPE TRANSCRIPTIONAL ACTIVATOR RHAS-RELATED"/>
    <property type="match status" value="1"/>
</dbReference>